<dbReference type="AlphaFoldDB" id="A0A660SH28"/>
<dbReference type="SUPFAM" id="SSF52129">
    <property type="entry name" value="Caspase-like"/>
    <property type="match status" value="1"/>
</dbReference>
<evidence type="ECO:0000259" key="3">
    <source>
        <dbReference type="Pfam" id="PF13860"/>
    </source>
</evidence>
<evidence type="ECO:0000259" key="2">
    <source>
        <dbReference type="Pfam" id="PF01364"/>
    </source>
</evidence>
<feature type="non-terminal residue" evidence="4">
    <location>
        <position position="1"/>
    </location>
</feature>
<feature type="domain" description="FlgD/Vpr Ig-like" evidence="3">
    <location>
        <begin position="760"/>
        <end position="817"/>
    </location>
</feature>
<sequence length="838" mass="94894">EGVNQKHYLDYFDIYYTRKEMKKIENGQYILNSGEGNINIPFTGALPFILNITDPYSCKILSGFNIENDTIKFRTDIMGTYLISHKTLKPSKIKIAHIESLKNTDGCDYLIITVDRFKDNLDWLESLRSNNVPGINGAIVKTVSLSRIYDNFSGGRTDIAAIKKFLNYTYENWEPIPTYVMLVGAGSYDYKNHFRLINPKNIMPVYEGGTVYEGGHMYDGGISVVEQGILIANASYDDWFVDFDNNLYADMIISRLPVKTKDEINNIKDKTEKFIENDGIWKNRIILLADDEYSGYPNLNDTSSTGQSENLSRLISNEYDIRKVYLMNYWGTSQTSEHWPVSPGEKPAARAALINDINKGAVGLTFVGHGNLNTIAHEHVISGLGQLDMLNNKDMYPVGGFYSCNIGNNDRALFDCIAEYIVNQKEKGCVATVSASRGTYATNNNKMSDYFHIYAFSDSAIIDRPYTIGESAYISKSNSFFANRLYNFFGDPALIAYTNKIAITPSCPDTILTGHKTDIILDIDSIDKGIAYIEAFSSAYPDSHDYWHTEPYRYYHYTMPGTPVFRGPVSFDNFNLSFSFIYPYEFNGIGNMGRIVAYIISDSNTYHYSIDSIDILQGSKDTSDITGPDIEIYLNGIKAKGEDTIRASKHINIHSEIYDTSGVAIFGTQPVRLMIDNNQYNLINVSSNFMYNENSYTKGYFNYNILFPDTGGVHTITVIASDNMLNITYKTVNVDIIGDDRIYVENVLNWPNPLNDYTYFTFTVSRDVSVKIKIFTVTGKCIKTIEVDNLNAGYNQIYWDGKDTYGNRPAQGLYFYKIIFKDTEGSSRAVKSKLLIYR</sequence>
<evidence type="ECO:0000256" key="1">
    <source>
        <dbReference type="ARBA" id="ARBA00022729"/>
    </source>
</evidence>
<dbReference type="Proteomes" id="UP000271125">
    <property type="component" value="Unassembled WGS sequence"/>
</dbReference>
<gene>
    <name evidence="4" type="ORF">DRP43_03705</name>
</gene>
<dbReference type="Pfam" id="PF13860">
    <property type="entry name" value="FlgD_ig"/>
    <property type="match status" value="1"/>
</dbReference>
<dbReference type="InterPro" id="IPR029030">
    <property type="entry name" value="Caspase-like_dom_sf"/>
</dbReference>
<name>A0A660SH28_UNCT6</name>
<reference evidence="4 5" key="1">
    <citation type="submission" date="2018-06" db="EMBL/GenBank/DDBJ databases">
        <title>Extensive metabolic versatility and redundancy in microbially diverse, dynamic hydrothermal sediments.</title>
        <authorList>
            <person name="Dombrowski N."/>
            <person name="Teske A."/>
            <person name="Baker B.J."/>
        </authorList>
    </citation>
    <scope>NUCLEOTIDE SEQUENCE [LARGE SCALE GENOMIC DNA]</scope>
    <source>
        <strain evidence="4">B10_G13</strain>
    </source>
</reference>
<organism evidence="4 5">
    <name type="scientific">candidate division TA06 bacterium</name>
    <dbReference type="NCBI Taxonomy" id="2250710"/>
    <lineage>
        <taxon>Bacteria</taxon>
        <taxon>Bacteria division TA06</taxon>
    </lineage>
</organism>
<dbReference type="GO" id="GO:0008234">
    <property type="term" value="F:cysteine-type peptidase activity"/>
    <property type="evidence" value="ECO:0007669"/>
    <property type="project" value="InterPro"/>
</dbReference>
<keyword evidence="1" id="KW-0732">Signal</keyword>
<evidence type="ECO:0000313" key="4">
    <source>
        <dbReference type="EMBL" id="RKX70119.1"/>
    </source>
</evidence>
<accession>A0A660SH28</accession>
<dbReference type="Pfam" id="PF01364">
    <property type="entry name" value="Peptidase_C25"/>
    <property type="match status" value="1"/>
</dbReference>
<dbReference type="InterPro" id="IPR025965">
    <property type="entry name" value="FlgD/Vpr_Ig-like"/>
</dbReference>
<dbReference type="InterPro" id="IPR029031">
    <property type="entry name" value="Gingipain_N_sf"/>
</dbReference>
<evidence type="ECO:0000313" key="5">
    <source>
        <dbReference type="Proteomes" id="UP000271125"/>
    </source>
</evidence>
<dbReference type="GO" id="GO:0006508">
    <property type="term" value="P:proteolysis"/>
    <property type="evidence" value="ECO:0007669"/>
    <property type="project" value="InterPro"/>
</dbReference>
<dbReference type="Gene3D" id="3.40.50.10390">
    <property type="entry name" value="Gingipain r, domain 1"/>
    <property type="match status" value="1"/>
</dbReference>
<feature type="domain" description="Gingipain" evidence="2">
    <location>
        <begin position="109"/>
        <end position="494"/>
    </location>
</feature>
<comment type="caution">
    <text evidence="4">The sequence shown here is derived from an EMBL/GenBank/DDBJ whole genome shotgun (WGS) entry which is preliminary data.</text>
</comment>
<dbReference type="EMBL" id="QNBD01000151">
    <property type="protein sequence ID" value="RKX70119.1"/>
    <property type="molecule type" value="Genomic_DNA"/>
</dbReference>
<dbReference type="InterPro" id="IPR001769">
    <property type="entry name" value="Gingipain"/>
</dbReference>
<evidence type="ECO:0008006" key="6">
    <source>
        <dbReference type="Google" id="ProtNLM"/>
    </source>
</evidence>
<dbReference type="Gene3D" id="3.40.50.1460">
    <property type="match status" value="1"/>
</dbReference>
<dbReference type="Gene3D" id="2.60.40.4070">
    <property type="match status" value="1"/>
</dbReference>
<protein>
    <recommendedName>
        <fullName evidence="6">Gingipain domain-containing protein</fullName>
    </recommendedName>
</protein>
<proteinExistence type="predicted"/>